<evidence type="ECO:0000313" key="1">
    <source>
        <dbReference type="EMBL" id="MBB5891351.1"/>
    </source>
</evidence>
<proteinExistence type="predicted"/>
<dbReference type="Proteomes" id="UP000585638">
    <property type="component" value="Unassembled WGS sequence"/>
</dbReference>
<dbReference type="AlphaFoldDB" id="A0A7W9NGN6"/>
<protein>
    <submittedName>
        <fullName evidence="1">Negative regulator of sigma E activity</fullName>
    </submittedName>
</protein>
<gene>
    <name evidence="1" type="ORF">BJ998_002547</name>
</gene>
<comment type="caution">
    <text evidence="1">The sequence shown here is derived from an EMBL/GenBank/DDBJ whole genome shotgun (WGS) entry which is preliminary data.</text>
</comment>
<accession>A0A7W9NGN6</accession>
<dbReference type="EMBL" id="JACHIR010000001">
    <property type="protein sequence ID" value="MBB5891351.1"/>
    <property type="molecule type" value="Genomic_DNA"/>
</dbReference>
<organism evidence="1 2">
    <name type="scientific">Kutzneria kofuensis</name>
    <dbReference type="NCBI Taxonomy" id="103725"/>
    <lineage>
        <taxon>Bacteria</taxon>
        <taxon>Bacillati</taxon>
        <taxon>Actinomycetota</taxon>
        <taxon>Actinomycetes</taxon>
        <taxon>Pseudonocardiales</taxon>
        <taxon>Pseudonocardiaceae</taxon>
        <taxon>Kutzneria</taxon>
    </lineage>
</organism>
<name>A0A7W9NGN6_9PSEU</name>
<dbReference type="RefSeq" id="WP_184861406.1">
    <property type="nucleotide sequence ID" value="NZ_BAAAWY010000053.1"/>
</dbReference>
<keyword evidence="2" id="KW-1185">Reference proteome</keyword>
<reference evidence="1 2" key="1">
    <citation type="submission" date="2020-08" db="EMBL/GenBank/DDBJ databases">
        <title>Sequencing the genomes of 1000 actinobacteria strains.</title>
        <authorList>
            <person name="Klenk H.-P."/>
        </authorList>
    </citation>
    <scope>NUCLEOTIDE SEQUENCE [LARGE SCALE GENOMIC DNA]</scope>
    <source>
        <strain evidence="1 2">DSM 43851</strain>
    </source>
</reference>
<evidence type="ECO:0000313" key="2">
    <source>
        <dbReference type="Proteomes" id="UP000585638"/>
    </source>
</evidence>
<sequence>MLGNSVRGLRWAIAAIVLLVVATVVVAVRGADMATQVGVDPYRPITEAADPGVAFAAAKRQNQPIAVTSMFTPTRKVSAQPRTP</sequence>